<keyword evidence="2" id="KW-0472">Membrane</keyword>
<dbReference type="InterPro" id="IPR058591">
    <property type="entry name" value="Gtf3_N"/>
</dbReference>
<dbReference type="EMBL" id="JAVRIE010000002">
    <property type="protein sequence ID" value="MDT0582034.1"/>
    <property type="molecule type" value="Genomic_DNA"/>
</dbReference>
<dbReference type="Pfam" id="PF26337">
    <property type="entry name" value="Gtf3_C"/>
    <property type="match status" value="1"/>
</dbReference>
<comment type="caution">
    <text evidence="5">The sequence shown here is derived from an EMBL/GenBank/DDBJ whole genome shotgun (WGS) entry which is preliminary data.</text>
</comment>
<dbReference type="AlphaFoldDB" id="A0AAW8QZU7"/>
<gene>
    <name evidence="5" type="ORF">RM544_05760</name>
</gene>
<protein>
    <recommendedName>
        <fullName evidence="7">Beta-1,6-galactofuranosyltransferase</fullName>
    </recommendedName>
</protein>
<evidence type="ECO:0008006" key="7">
    <source>
        <dbReference type="Google" id="ProtNLM"/>
    </source>
</evidence>
<proteinExistence type="predicted"/>
<dbReference type="RefSeq" id="WP_311360822.1">
    <property type="nucleotide sequence ID" value="NZ_JAVRIE010000002.1"/>
</dbReference>
<reference evidence="5 6" key="1">
    <citation type="submission" date="2023-09" db="EMBL/GenBank/DDBJ databases">
        <authorList>
            <person name="Rey-Velasco X."/>
        </authorList>
    </citation>
    <scope>NUCLEOTIDE SEQUENCE [LARGE SCALE GENOMIC DNA]</scope>
    <source>
        <strain evidence="5 6">W409</strain>
    </source>
</reference>
<accession>A0AAW8QZU7</accession>
<organism evidence="5 6">
    <name type="scientific">Brumicola blandensis</name>
    <dbReference type="NCBI Taxonomy" id="3075611"/>
    <lineage>
        <taxon>Bacteria</taxon>
        <taxon>Pseudomonadati</taxon>
        <taxon>Pseudomonadota</taxon>
        <taxon>Gammaproteobacteria</taxon>
        <taxon>Alteromonadales</taxon>
        <taxon>Alteromonadaceae</taxon>
        <taxon>Brumicola</taxon>
    </lineage>
</organism>
<sequence>MNNKVFIARNYRSKFDAAGKAKMDCETILLNNGWRNVGFKQTWISNSLLGTLISAIGITWGILRIPKNSYICLQYPFNKFYGYCLWGAKRKNCKVITIVHDVKSLKGKYGYSQDEIDTLNESDQLIVHNKAMRTWFESQNIKPDMYEIGAFDYLHEPKLSLPKVAIDYANLRIVFAGNMGSKQSFIYSLDDTETAGFTMDLYGVGFYPESVKKSEGSVLNYKGMFPADEVIDRIDGDFGLVWYGESLDSCDGVAGQYLKYNNPHKLSLYLLCEMPIVIWDKAAMAAFVTEHDIGITVSSLSELSSKITSLSKEDVERFKTNVKALKLKLEKGELLSAALRSAEAEL</sequence>
<name>A0AAW8QZU7_9ALTE</name>
<dbReference type="Gene3D" id="3.40.50.2000">
    <property type="entry name" value="Glycogen Phosphorylase B"/>
    <property type="match status" value="2"/>
</dbReference>
<dbReference type="Proteomes" id="UP001249020">
    <property type="component" value="Unassembled WGS sequence"/>
</dbReference>
<keyword evidence="2" id="KW-0812">Transmembrane</keyword>
<keyword evidence="6" id="KW-1185">Reference proteome</keyword>
<evidence type="ECO:0000256" key="2">
    <source>
        <dbReference type="SAM" id="Phobius"/>
    </source>
</evidence>
<keyword evidence="1" id="KW-0808">Transferase</keyword>
<feature type="domain" description="Glucosyltransferase 3-like C-terminal" evidence="4">
    <location>
        <begin position="173"/>
        <end position="340"/>
    </location>
</feature>
<dbReference type="InterPro" id="IPR058592">
    <property type="entry name" value="Gtf3_C"/>
</dbReference>
<evidence type="ECO:0000259" key="4">
    <source>
        <dbReference type="Pfam" id="PF26337"/>
    </source>
</evidence>
<evidence type="ECO:0000256" key="1">
    <source>
        <dbReference type="ARBA" id="ARBA00022679"/>
    </source>
</evidence>
<dbReference type="PIRSF" id="PIRSF007023">
    <property type="entry name" value="UDP-Galf_transf"/>
    <property type="match status" value="1"/>
</dbReference>
<keyword evidence="2" id="KW-1133">Transmembrane helix</keyword>
<evidence type="ECO:0000313" key="5">
    <source>
        <dbReference type="EMBL" id="MDT0582034.1"/>
    </source>
</evidence>
<evidence type="ECO:0000313" key="6">
    <source>
        <dbReference type="Proteomes" id="UP001249020"/>
    </source>
</evidence>
<dbReference type="Pfam" id="PF26334">
    <property type="entry name" value="Gtf3_N"/>
    <property type="match status" value="1"/>
</dbReference>
<evidence type="ECO:0000259" key="3">
    <source>
        <dbReference type="Pfam" id="PF26334"/>
    </source>
</evidence>
<feature type="transmembrane region" description="Helical" evidence="2">
    <location>
        <begin position="43"/>
        <end position="63"/>
    </location>
</feature>
<feature type="domain" description="Glucosyltransferase 3-like N-terminal" evidence="3">
    <location>
        <begin position="4"/>
        <end position="145"/>
    </location>
</feature>